<dbReference type="AlphaFoldDB" id="A0A6J4TDH1"/>
<dbReference type="EMBL" id="CADCVR010000102">
    <property type="protein sequence ID" value="CAA9520321.1"/>
    <property type="molecule type" value="Genomic_DNA"/>
</dbReference>
<name>A0A6J4TDH1_9ACTN</name>
<gene>
    <name evidence="1" type="ORF">AVDCRST_MAG53-3491</name>
</gene>
<organism evidence="1">
    <name type="scientific">uncultured Solirubrobacteraceae bacterium</name>
    <dbReference type="NCBI Taxonomy" id="1162706"/>
    <lineage>
        <taxon>Bacteria</taxon>
        <taxon>Bacillati</taxon>
        <taxon>Actinomycetota</taxon>
        <taxon>Thermoleophilia</taxon>
        <taxon>Solirubrobacterales</taxon>
        <taxon>Solirubrobacteraceae</taxon>
        <taxon>environmental samples</taxon>
    </lineage>
</organism>
<evidence type="ECO:0000313" key="1">
    <source>
        <dbReference type="EMBL" id="CAA9520321.1"/>
    </source>
</evidence>
<accession>A0A6J4TDH1</accession>
<reference evidence="1" key="1">
    <citation type="submission" date="2020-02" db="EMBL/GenBank/DDBJ databases">
        <authorList>
            <person name="Meier V. D."/>
        </authorList>
    </citation>
    <scope>NUCLEOTIDE SEQUENCE</scope>
    <source>
        <strain evidence="1">AVDCRST_MAG53</strain>
    </source>
</reference>
<sequence length="71" mass="8016">MGSQPQASQPPELTVDERREIGRVHTFEIPAAVDVTRSPPTSTASDIRIVPTKRSEERRQGTVDTYVRVRR</sequence>
<protein>
    <submittedName>
        <fullName evidence="1">Uncharacterized protein</fullName>
    </submittedName>
</protein>
<proteinExistence type="predicted"/>